<sequence length="186" mass="21904">METLTKSLIWLIKHRKSHPKKDFDLETHLFFDDSFDRTTFGKETNKWVNQYLRILQRLFVENGEENVRNQGRISETPYGERMVFRAFGADLTIHLKDSEKIKRGKRWSQVMYMNYLCNWKIGQEQMKDSNGRRADEKNSFILALDGDVDFQPKDFDLVLSRMLKSSKIGACCNQIQPNGTGPLVWF</sequence>
<proteinExistence type="predicted"/>
<dbReference type="EMBL" id="OU015567">
    <property type="protein sequence ID" value="CAG5111095.1"/>
    <property type="molecule type" value="Genomic_DNA"/>
</dbReference>
<dbReference type="InterPro" id="IPR004835">
    <property type="entry name" value="Chitin_synth"/>
</dbReference>
<comment type="subcellular location">
    <subcellularLocation>
        <location evidence="1">Membrane</location>
        <topology evidence="1">Multi-pass membrane protein</topology>
    </subcellularLocation>
</comment>
<gene>
    <name evidence="4" type="ORF">OKIOD_LOCUS14196</name>
</gene>
<evidence type="ECO:0000256" key="3">
    <source>
        <dbReference type="ARBA" id="ARBA00023136"/>
    </source>
</evidence>
<name>A0ABN7T693_OIKDI</name>
<evidence type="ECO:0000313" key="4">
    <source>
        <dbReference type="EMBL" id="CAG5111095.1"/>
    </source>
</evidence>
<protein>
    <submittedName>
        <fullName evidence="4">Oidioi.mRNA.OKI2018_I69.chr2.g5431.t1.cds</fullName>
    </submittedName>
</protein>
<organism evidence="4 5">
    <name type="scientific">Oikopleura dioica</name>
    <name type="common">Tunicate</name>
    <dbReference type="NCBI Taxonomy" id="34765"/>
    <lineage>
        <taxon>Eukaryota</taxon>
        <taxon>Metazoa</taxon>
        <taxon>Chordata</taxon>
        <taxon>Tunicata</taxon>
        <taxon>Appendicularia</taxon>
        <taxon>Copelata</taxon>
        <taxon>Oikopleuridae</taxon>
        <taxon>Oikopleura</taxon>
    </lineage>
</organism>
<keyword evidence="5" id="KW-1185">Reference proteome</keyword>
<evidence type="ECO:0000256" key="2">
    <source>
        <dbReference type="ARBA" id="ARBA00022692"/>
    </source>
</evidence>
<keyword evidence="3" id="KW-0472">Membrane</keyword>
<dbReference type="PANTHER" id="PTHR22914:SF42">
    <property type="entry name" value="CHITIN SYNTHASE"/>
    <property type="match status" value="1"/>
</dbReference>
<evidence type="ECO:0000313" key="5">
    <source>
        <dbReference type="Proteomes" id="UP001158576"/>
    </source>
</evidence>
<reference evidence="4 5" key="1">
    <citation type="submission" date="2021-04" db="EMBL/GenBank/DDBJ databases">
        <authorList>
            <person name="Bliznina A."/>
        </authorList>
    </citation>
    <scope>NUCLEOTIDE SEQUENCE [LARGE SCALE GENOMIC DNA]</scope>
</reference>
<accession>A0ABN7T693</accession>
<dbReference type="PANTHER" id="PTHR22914">
    <property type="entry name" value="CHITIN SYNTHASE"/>
    <property type="match status" value="1"/>
</dbReference>
<dbReference type="Proteomes" id="UP001158576">
    <property type="component" value="Chromosome 2"/>
</dbReference>
<evidence type="ECO:0000256" key="1">
    <source>
        <dbReference type="ARBA" id="ARBA00004141"/>
    </source>
</evidence>
<keyword evidence="2" id="KW-0812">Transmembrane</keyword>